<dbReference type="HOGENOM" id="CLU_097653_0_2_1"/>
<dbReference type="InterPro" id="IPR050663">
    <property type="entry name" value="Ankyrin-SOCS_Box"/>
</dbReference>
<dbReference type="eggNOG" id="ENOG502S4CU">
    <property type="taxonomic scope" value="Eukaryota"/>
</dbReference>
<dbReference type="Gene3D" id="1.25.40.20">
    <property type="entry name" value="Ankyrin repeat-containing domain"/>
    <property type="match status" value="1"/>
</dbReference>
<dbReference type="SUPFAM" id="SSF48403">
    <property type="entry name" value="Ankyrin repeat"/>
    <property type="match status" value="1"/>
</dbReference>
<dbReference type="KEGG" id="pno:SNOG_11762"/>
<name>Q0U902_PHANO</name>
<protein>
    <submittedName>
        <fullName evidence="5">Uncharacterized protein</fullName>
    </submittedName>
</protein>
<dbReference type="PROSITE" id="PS50297">
    <property type="entry name" value="ANK_REP_REGION"/>
    <property type="match status" value="1"/>
</dbReference>
<dbReference type="InterPro" id="IPR036770">
    <property type="entry name" value="Ankyrin_rpt-contain_sf"/>
</dbReference>
<evidence type="ECO:0000256" key="3">
    <source>
        <dbReference type="PROSITE-ProRule" id="PRU00023"/>
    </source>
</evidence>
<reference evidence="6" key="1">
    <citation type="journal article" date="2007" name="Plant Cell">
        <title>Dothideomycete-plant interactions illuminated by genome sequencing and EST analysis of the wheat pathogen Stagonospora nodorum.</title>
        <authorList>
            <person name="Hane J.K."/>
            <person name="Lowe R.G."/>
            <person name="Solomon P.S."/>
            <person name="Tan K.C."/>
            <person name="Schoch C.L."/>
            <person name="Spatafora J.W."/>
            <person name="Crous P.W."/>
            <person name="Kodira C."/>
            <person name="Birren B.W."/>
            <person name="Galagan J.E."/>
            <person name="Torriani S.F."/>
            <person name="McDonald B.A."/>
            <person name="Oliver R.P."/>
        </authorList>
    </citation>
    <scope>NUCLEOTIDE SEQUENCE [LARGE SCALE GENOMIC DNA]</scope>
    <source>
        <strain evidence="6">SN15 / ATCC MYA-4574 / FGSC 10173</strain>
    </source>
</reference>
<dbReference type="AlphaFoldDB" id="Q0U902"/>
<dbReference type="InterPro" id="IPR002110">
    <property type="entry name" value="Ankyrin_rpt"/>
</dbReference>
<keyword evidence="1" id="KW-0677">Repeat</keyword>
<organism evidence="5 6">
    <name type="scientific">Phaeosphaeria nodorum (strain SN15 / ATCC MYA-4574 / FGSC 10173)</name>
    <name type="common">Glume blotch fungus</name>
    <name type="synonym">Parastagonospora nodorum</name>
    <dbReference type="NCBI Taxonomy" id="321614"/>
    <lineage>
        <taxon>Eukaryota</taxon>
        <taxon>Fungi</taxon>
        <taxon>Dikarya</taxon>
        <taxon>Ascomycota</taxon>
        <taxon>Pezizomycotina</taxon>
        <taxon>Dothideomycetes</taxon>
        <taxon>Pleosporomycetidae</taxon>
        <taxon>Pleosporales</taxon>
        <taxon>Pleosporineae</taxon>
        <taxon>Phaeosphaeriaceae</taxon>
        <taxon>Parastagonospora</taxon>
    </lineage>
</organism>
<gene>
    <name evidence="5" type="ORF">SNOG_11762</name>
</gene>
<dbReference type="RefSeq" id="XP_001802000.1">
    <property type="nucleotide sequence ID" value="XM_001801948.1"/>
</dbReference>
<evidence type="ECO:0000313" key="6">
    <source>
        <dbReference type="Proteomes" id="UP000001055"/>
    </source>
</evidence>
<sequence>MADEEVCNTTRVPSEVLLTWIKGASPRELIFESCRRNNTTLLEETLENVASSAKKSGGKPTELIAQLLNSARDGVGNGALHVAATNGSYEVIDILLDQEGLEIDEIDRMEQDTPLHKAVRYVNSLDKSDWAGHGHPIVEILLDAGCDPRIRNKAKLKPVELADPRNAELRSILQKGEFAMQAGGDVVEEDDDGPTGSASDSD</sequence>
<evidence type="ECO:0000256" key="2">
    <source>
        <dbReference type="ARBA" id="ARBA00023043"/>
    </source>
</evidence>
<dbReference type="SMART" id="SM00248">
    <property type="entry name" value="ANK"/>
    <property type="match status" value="2"/>
</dbReference>
<dbReference type="Proteomes" id="UP000001055">
    <property type="component" value="Unassembled WGS sequence"/>
</dbReference>
<evidence type="ECO:0000256" key="4">
    <source>
        <dbReference type="SAM" id="MobiDB-lite"/>
    </source>
</evidence>
<keyword evidence="2 3" id="KW-0040">ANK repeat</keyword>
<evidence type="ECO:0000256" key="1">
    <source>
        <dbReference type="ARBA" id="ARBA00022737"/>
    </source>
</evidence>
<proteinExistence type="predicted"/>
<dbReference type="VEuPathDB" id="FungiDB:JI435_117620"/>
<feature type="repeat" description="ANK" evidence="3">
    <location>
        <begin position="75"/>
        <end position="108"/>
    </location>
</feature>
<dbReference type="PANTHER" id="PTHR24193">
    <property type="entry name" value="ANKYRIN REPEAT PROTEIN"/>
    <property type="match status" value="1"/>
</dbReference>
<dbReference type="GeneID" id="5978908"/>
<dbReference type="FunCoup" id="Q0U902">
    <property type="interactions" value="20"/>
</dbReference>
<accession>Q0U902</accession>
<dbReference type="InParanoid" id="Q0U902"/>
<dbReference type="PRINTS" id="PR01415">
    <property type="entry name" value="ANKYRIN"/>
</dbReference>
<evidence type="ECO:0000313" key="5">
    <source>
        <dbReference type="EMBL" id="EAT80806.2"/>
    </source>
</evidence>
<feature type="region of interest" description="Disordered" evidence="4">
    <location>
        <begin position="180"/>
        <end position="202"/>
    </location>
</feature>
<dbReference type="PROSITE" id="PS50088">
    <property type="entry name" value="ANK_REPEAT"/>
    <property type="match status" value="1"/>
</dbReference>
<dbReference type="Pfam" id="PF12796">
    <property type="entry name" value="Ank_2"/>
    <property type="match status" value="1"/>
</dbReference>
<dbReference type="EMBL" id="CH445344">
    <property type="protein sequence ID" value="EAT80806.2"/>
    <property type="molecule type" value="Genomic_DNA"/>
</dbReference>
<dbReference type="PANTHER" id="PTHR24193:SF121">
    <property type="entry name" value="ADA2A-CONTAINING COMPLEX COMPONENT 3, ISOFORM D"/>
    <property type="match status" value="1"/>
</dbReference>